<evidence type="ECO:0000256" key="3">
    <source>
        <dbReference type="ARBA" id="ARBA00023163"/>
    </source>
</evidence>
<keyword evidence="2" id="KW-0238">DNA-binding</keyword>
<keyword evidence="1" id="KW-0805">Transcription regulation</keyword>
<evidence type="ECO:0000313" key="8">
    <source>
        <dbReference type="Proteomes" id="UP000204221"/>
    </source>
</evidence>
<dbReference type="InterPro" id="IPR050707">
    <property type="entry name" value="HTH_MetabolicPath_Reg"/>
</dbReference>
<dbReference type="InterPro" id="IPR011991">
    <property type="entry name" value="ArsR-like_HTH"/>
</dbReference>
<feature type="domain" description="IclR-ED" evidence="6">
    <location>
        <begin position="125"/>
        <end position="282"/>
    </location>
</feature>
<gene>
    <name evidence="7" type="primary">kdgR5</name>
    <name evidence="7" type="ORF">AHOG_24000</name>
</gene>
<name>A0A221W9X4_9PSEU</name>
<dbReference type="GO" id="GO:0003700">
    <property type="term" value="F:DNA-binding transcription factor activity"/>
    <property type="evidence" value="ECO:0007669"/>
    <property type="project" value="TreeGrafter"/>
</dbReference>
<proteinExistence type="predicted"/>
<dbReference type="SUPFAM" id="SSF46785">
    <property type="entry name" value="Winged helix' DNA-binding domain"/>
    <property type="match status" value="1"/>
</dbReference>
<keyword evidence="8" id="KW-1185">Reference proteome</keyword>
<dbReference type="GO" id="GO:0045892">
    <property type="term" value="P:negative regulation of DNA-templated transcription"/>
    <property type="evidence" value="ECO:0007669"/>
    <property type="project" value="TreeGrafter"/>
</dbReference>
<feature type="region of interest" description="Disordered" evidence="4">
    <location>
        <begin position="1"/>
        <end position="65"/>
    </location>
</feature>
<evidence type="ECO:0000259" key="5">
    <source>
        <dbReference type="PROSITE" id="PS51077"/>
    </source>
</evidence>
<dbReference type="Gene3D" id="3.30.450.40">
    <property type="match status" value="2"/>
</dbReference>
<dbReference type="InterPro" id="IPR014757">
    <property type="entry name" value="Tscrpt_reg_IclR_C"/>
</dbReference>
<dbReference type="Pfam" id="PF09339">
    <property type="entry name" value="HTH_IclR"/>
    <property type="match status" value="1"/>
</dbReference>
<dbReference type="SUPFAM" id="SSF55781">
    <property type="entry name" value="GAF domain-like"/>
    <property type="match status" value="1"/>
</dbReference>
<dbReference type="AlphaFoldDB" id="A0A221W9X4"/>
<dbReference type="InterPro" id="IPR036388">
    <property type="entry name" value="WH-like_DNA-bd_sf"/>
</dbReference>
<evidence type="ECO:0000259" key="6">
    <source>
        <dbReference type="PROSITE" id="PS51078"/>
    </source>
</evidence>
<dbReference type="CDD" id="cd00090">
    <property type="entry name" value="HTH_ARSR"/>
    <property type="match status" value="1"/>
</dbReference>
<reference evidence="7 8" key="1">
    <citation type="submission" date="2017-07" db="EMBL/GenBank/DDBJ databases">
        <title>Complete genome sequence of Actinoalloteichus hoggarensis DSM 45943, type strain of Actinoalloteichus hoggarensis.</title>
        <authorList>
            <person name="Ruckert C."/>
            <person name="Nouioui I."/>
            <person name="Willmese J."/>
            <person name="van Wezel G."/>
            <person name="Klenk H.-P."/>
            <person name="Kalinowski J."/>
            <person name="Zotchev S.B."/>
        </authorList>
    </citation>
    <scope>NUCLEOTIDE SEQUENCE [LARGE SCALE GENOMIC DNA]</scope>
    <source>
        <strain evidence="7 8">DSM 45943</strain>
    </source>
</reference>
<organism evidence="7 8">
    <name type="scientific">Actinoalloteichus hoggarensis</name>
    <dbReference type="NCBI Taxonomy" id="1470176"/>
    <lineage>
        <taxon>Bacteria</taxon>
        <taxon>Bacillati</taxon>
        <taxon>Actinomycetota</taxon>
        <taxon>Actinomycetes</taxon>
        <taxon>Pseudonocardiales</taxon>
        <taxon>Pseudonocardiaceae</taxon>
        <taxon>Actinoalloteichus</taxon>
    </lineage>
</organism>
<dbReference type="GO" id="GO:0003677">
    <property type="term" value="F:DNA binding"/>
    <property type="evidence" value="ECO:0007669"/>
    <property type="project" value="UniProtKB-KW"/>
</dbReference>
<sequence>MNCDDPGHSPATGPRPRGQCTMSLLDFGSEDHPTVRGRDPVRRSAEPASSTDSGESGGPPRGAKTLDSGLRILWELRDHPDGLPHGELSRRLGIERTAVYRLIGTLQSNRLVTKTDEGRYQLALGLLELASSVLPQLRRTFTHQLRELAEMSQATAFVTALDGENSCVVVAVAEPSKTITHVAYRVGARHEAERGASGIAILAGRPPVPGEREAITEARRLGYSVTSGELQQGAWGIAAPIRPPNGPAVASVGVVAIGRRDETVVAPSVLRAAEALSSSEQL</sequence>
<dbReference type="EMBL" id="CP022521">
    <property type="protein sequence ID" value="ASO22406.1"/>
    <property type="molecule type" value="Genomic_DNA"/>
</dbReference>
<dbReference type="InterPro" id="IPR029016">
    <property type="entry name" value="GAF-like_dom_sf"/>
</dbReference>
<dbReference type="PANTHER" id="PTHR30136:SF24">
    <property type="entry name" value="HTH-TYPE TRANSCRIPTIONAL REPRESSOR ALLR"/>
    <property type="match status" value="1"/>
</dbReference>
<dbReference type="Gene3D" id="1.10.10.10">
    <property type="entry name" value="Winged helix-like DNA-binding domain superfamily/Winged helix DNA-binding domain"/>
    <property type="match status" value="1"/>
</dbReference>
<feature type="domain" description="HTH iclR-type" evidence="5">
    <location>
        <begin position="63"/>
        <end position="124"/>
    </location>
</feature>
<dbReference type="InterPro" id="IPR036390">
    <property type="entry name" value="WH_DNA-bd_sf"/>
</dbReference>
<keyword evidence="3" id="KW-0804">Transcription</keyword>
<evidence type="ECO:0000256" key="2">
    <source>
        <dbReference type="ARBA" id="ARBA00023125"/>
    </source>
</evidence>
<protein>
    <submittedName>
        <fullName evidence="7">Pectin degradation repressor protein KdgR</fullName>
    </submittedName>
</protein>
<dbReference type="PROSITE" id="PS51077">
    <property type="entry name" value="HTH_ICLR"/>
    <property type="match status" value="1"/>
</dbReference>
<dbReference type="Proteomes" id="UP000204221">
    <property type="component" value="Chromosome"/>
</dbReference>
<accession>A0A221W9X4</accession>
<dbReference type="PROSITE" id="PS51078">
    <property type="entry name" value="ICLR_ED"/>
    <property type="match status" value="1"/>
</dbReference>
<evidence type="ECO:0000256" key="1">
    <source>
        <dbReference type="ARBA" id="ARBA00023015"/>
    </source>
</evidence>
<dbReference type="SMART" id="SM00346">
    <property type="entry name" value="HTH_ICLR"/>
    <property type="match status" value="1"/>
</dbReference>
<feature type="compositionally biased region" description="Basic and acidic residues" evidence="4">
    <location>
        <begin position="29"/>
        <end position="45"/>
    </location>
</feature>
<dbReference type="InterPro" id="IPR005471">
    <property type="entry name" value="Tscrpt_reg_IclR_N"/>
</dbReference>
<evidence type="ECO:0000256" key="4">
    <source>
        <dbReference type="SAM" id="MobiDB-lite"/>
    </source>
</evidence>
<dbReference type="PANTHER" id="PTHR30136">
    <property type="entry name" value="HELIX-TURN-HELIX TRANSCRIPTIONAL REGULATOR, ICLR FAMILY"/>
    <property type="match status" value="1"/>
</dbReference>
<evidence type="ECO:0000313" key="7">
    <source>
        <dbReference type="EMBL" id="ASO22406.1"/>
    </source>
</evidence>
<dbReference type="KEGG" id="ahg:AHOG_24000"/>